<organism evidence="1 2">
    <name type="scientific">Engystomops pustulosus</name>
    <name type="common">Tungara frog</name>
    <name type="synonym">Physalaemus pustulosus</name>
    <dbReference type="NCBI Taxonomy" id="76066"/>
    <lineage>
        <taxon>Eukaryota</taxon>
        <taxon>Metazoa</taxon>
        <taxon>Chordata</taxon>
        <taxon>Craniata</taxon>
        <taxon>Vertebrata</taxon>
        <taxon>Euteleostomi</taxon>
        <taxon>Amphibia</taxon>
        <taxon>Batrachia</taxon>
        <taxon>Anura</taxon>
        <taxon>Neobatrachia</taxon>
        <taxon>Hyloidea</taxon>
        <taxon>Leptodactylidae</taxon>
        <taxon>Leiuperinae</taxon>
        <taxon>Engystomops</taxon>
    </lineage>
</organism>
<comment type="caution">
    <text evidence="1">The sequence shown here is derived from an EMBL/GenBank/DDBJ whole genome shotgun (WGS) entry which is preliminary data.</text>
</comment>
<accession>A0AAV6YM63</accession>
<dbReference type="InterPro" id="IPR026791">
    <property type="entry name" value="DOCK"/>
</dbReference>
<dbReference type="Proteomes" id="UP000824782">
    <property type="component" value="Unassembled WGS sequence"/>
</dbReference>
<name>A0AAV6YM63_ENGPU</name>
<sequence length="107" mass="11952">MFELSVPFRQQHYLAGLVLTELAVILDPEAEGLFGLHKKVINMVHNLLSTHDSDPRYADPEVKARVAMLYLPLIGIIMETVPQLYDFTGILVNDTHGPRFLPSPAPS</sequence>
<dbReference type="EMBL" id="WNYA01086068">
    <property type="protein sequence ID" value="KAG8534913.1"/>
    <property type="molecule type" value="Genomic_DNA"/>
</dbReference>
<dbReference type="GO" id="GO:0005085">
    <property type="term" value="F:guanyl-nucleotide exchange factor activity"/>
    <property type="evidence" value="ECO:0007669"/>
    <property type="project" value="InterPro"/>
</dbReference>
<gene>
    <name evidence="1" type="ORF">GDO81_029960</name>
</gene>
<dbReference type="PANTHER" id="PTHR23317:SF78">
    <property type="entry name" value="DEDICATOR OF CYTOKINESIS PROTEIN 7"/>
    <property type="match status" value="1"/>
</dbReference>
<protein>
    <submittedName>
        <fullName evidence="1">Uncharacterized protein</fullName>
    </submittedName>
</protein>
<dbReference type="GO" id="GO:0007409">
    <property type="term" value="P:axonogenesis"/>
    <property type="evidence" value="ECO:0007669"/>
    <property type="project" value="TreeGrafter"/>
</dbReference>
<evidence type="ECO:0000313" key="2">
    <source>
        <dbReference type="Proteomes" id="UP000824782"/>
    </source>
</evidence>
<dbReference type="AlphaFoldDB" id="A0AAV6YM63"/>
<reference evidence="1" key="1">
    <citation type="thesis" date="2020" institute="ProQuest LLC" country="789 East Eisenhower Parkway, Ann Arbor, MI, USA">
        <title>Comparative Genomics and Chromosome Evolution.</title>
        <authorList>
            <person name="Mudd A.B."/>
        </authorList>
    </citation>
    <scope>NUCLEOTIDE SEQUENCE</scope>
    <source>
        <strain evidence="1">237g6f4</strain>
        <tissue evidence="1">Blood</tissue>
    </source>
</reference>
<dbReference type="GO" id="GO:0007264">
    <property type="term" value="P:small GTPase-mediated signal transduction"/>
    <property type="evidence" value="ECO:0007669"/>
    <property type="project" value="InterPro"/>
</dbReference>
<proteinExistence type="predicted"/>
<evidence type="ECO:0000313" key="1">
    <source>
        <dbReference type="EMBL" id="KAG8534913.1"/>
    </source>
</evidence>
<keyword evidence="2" id="KW-1185">Reference proteome</keyword>
<dbReference type="PANTHER" id="PTHR23317">
    <property type="entry name" value="DEDICATOR OF CYTOKINESIS DOCK"/>
    <property type="match status" value="1"/>
</dbReference>